<evidence type="ECO:0000256" key="15">
    <source>
        <dbReference type="ARBA" id="ARBA00023277"/>
    </source>
</evidence>
<dbReference type="GO" id="GO:0005576">
    <property type="term" value="C:extracellular region"/>
    <property type="evidence" value="ECO:0007669"/>
    <property type="project" value="TreeGrafter"/>
</dbReference>
<evidence type="ECO:0000313" key="26">
    <source>
        <dbReference type="EMBL" id="KAF7846063.1"/>
    </source>
</evidence>
<keyword evidence="11 25" id="KW-0732">Signal</keyword>
<dbReference type="PANTHER" id="PTHR16631">
    <property type="entry name" value="GLUCAN 1,3-BETA-GLUCOSIDASE"/>
    <property type="match status" value="1"/>
</dbReference>
<accession>A0A8T0CF93</accession>
<evidence type="ECO:0000256" key="14">
    <source>
        <dbReference type="ARBA" id="ARBA00023180"/>
    </source>
</evidence>
<dbReference type="Gene3D" id="3.20.20.80">
    <property type="entry name" value="Glycosidases"/>
    <property type="match status" value="1"/>
</dbReference>
<dbReference type="GO" id="GO:0071555">
    <property type="term" value="P:cell wall organization"/>
    <property type="evidence" value="ECO:0007669"/>
    <property type="project" value="UniProtKB-KW"/>
</dbReference>
<dbReference type="GO" id="GO:0098552">
    <property type="term" value="C:side of membrane"/>
    <property type="evidence" value="ECO:0007669"/>
    <property type="project" value="UniProtKB-KW"/>
</dbReference>
<sequence>MRFSTALSLVTPALAATKGFNYGSTFSDGTIKHQSDFQGEFTSAQNLVGTSGFNSARLYTMIQGDTGGVIEAIPAAIATGTTLLLGLWASAGQADFNNEVAQLVAAANTYGSSLADLVVGISVGSEDIYRVTPLGVASNAGPGLDPEGLVNYINQVRGALAGTPLASAMVGHVDTYNTWINTTWTQPLIDSVDFLGVDAYPYYESTKANSIDNSMSTFWDDFNQVVAVAGSKGVWVTETGWPNQGPTSGQAVASIANAETYWQQTGCSLFAGNVMTWWFTLQDQQPVVPSSGVVFAVTGPGNPPPTTPLYDLSCSA</sequence>
<evidence type="ECO:0000256" key="21">
    <source>
        <dbReference type="ARBA" id="ARBA00032134"/>
    </source>
</evidence>
<evidence type="ECO:0000256" key="19">
    <source>
        <dbReference type="ARBA" id="ARBA00023326"/>
    </source>
</evidence>
<keyword evidence="17 24" id="KW-0326">Glycosidase</keyword>
<keyword evidence="10" id="KW-0336">GPI-anchor</keyword>
<comment type="catalytic activity">
    <reaction evidence="1">
        <text>Hydrolysis of (1-&gt;3)-beta-D-glucosidic linkages in (1-&gt;3)-beta-D-glucans.</text>
        <dbReference type="EC" id="3.2.1.39"/>
    </reaction>
</comment>
<dbReference type="GO" id="GO:0005886">
    <property type="term" value="C:plasma membrane"/>
    <property type="evidence" value="ECO:0007669"/>
    <property type="project" value="UniProtKB-SubCell"/>
</dbReference>
<evidence type="ECO:0000256" key="12">
    <source>
        <dbReference type="ARBA" id="ARBA00022801"/>
    </source>
</evidence>
<dbReference type="InterPro" id="IPR017853">
    <property type="entry name" value="GH"/>
</dbReference>
<keyword evidence="9" id="KW-0964">Secreted</keyword>
<evidence type="ECO:0000256" key="6">
    <source>
        <dbReference type="ARBA" id="ARBA00019762"/>
    </source>
</evidence>
<dbReference type="GO" id="GO:0009986">
    <property type="term" value="C:cell surface"/>
    <property type="evidence" value="ECO:0007669"/>
    <property type="project" value="TreeGrafter"/>
</dbReference>
<dbReference type="PANTHER" id="PTHR16631:SF13">
    <property type="entry name" value="GLUCAN ENDO-1,3-BETA-GLUCOSIDASE EGLC-RELATED"/>
    <property type="match status" value="1"/>
</dbReference>
<name>A0A8T0CF93_CORYI</name>
<comment type="similarity">
    <text evidence="4 23">Belongs to the glycosyl hydrolase 17 family.</text>
</comment>
<reference evidence="26" key="1">
    <citation type="submission" date="2020-05" db="EMBL/GenBank/DDBJ databases">
        <title>WGS assembly of Corymbia citriodora subspecies variegata.</title>
        <authorList>
            <person name="Barry K."/>
            <person name="Hundley H."/>
            <person name="Shu S."/>
            <person name="Jenkins J."/>
            <person name="Grimwood J."/>
            <person name="Baten A."/>
        </authorList>
    </citation>
    <scope>NUCLEOTIDE SEQUENCE</scope>
    <source>
        <strain evidence="26">CV2-018</strain>
    </source>
</reference>
<evidence type="ECO:0000256" key="3">
    <source>
        <dbReference type="ARBA" id="ARBA00004609"/>
    </source>
</evidence>
<evidence type="ECO:0000256" key="4">
    <source>
        <dbReference type="ARBA" id="ARBA00008773"/>
    </source>
</evidence>
<feature type="chain" id="PRO_5035933457" description="Probable glucan endo-1,3-beta-glucosidase eglC" evidence="25">
    <location>
        <begin position="16"/>
        <end position="316"/>
    </location>
</feature>
<dbReference type="InterPro" id="IPR050732">
    <property type="entry name" value="Beta-glucan_modifiers"/>
</dbReference>
<keyword evidence="15" id="KW-0119">Carbohydrate metabolism</keyword>
<feature type="signal peptide" evidence="25">
    <location>
        <begin position="1"/>
        <end position="15"/>
    </location>
</feature>
<comment type="subcellular location">
    <subcellularLocation>
        <location evidence="3">Cell membrane</location>
        <topology evidence="3">Lipid-anchor</topology>
        <topology evidence="3">GPI-anchor</topology>
    </subcellularLocation>
    <subcellularLocation>
        <location evidence="2">Secreted</location>
        <location evidence="2">Cell wall</location>
    </subcellularLocation>
</comment>
<keyword evidence="13" id="KW-0472">Membrane</keyword>
<dbReference type="EMBL" id="MU095873">
    <property type="protein sequence ID" value="KAF7846063.1"/>
    <property type="molecule type" value="Genomic_DNA"/>
</dbReference>
<dbReference type="Proteomes" id="UP000806378">
    <property type="component" value="Unassembled WGS sequence"/>
</dbReference>
<evidence type="ECO:0000256" key="23">
    <source>
        <dbReference type="RuleBase" id="RU004335"/>
    </source>
</evidence>
<comment type="function">
    <text evidence="20">Glucanases play a role in cell expansion during growth, in cell-cell fusion during mating, and in spore release during sporulation. This enzyme may be involved in beta-glucan degradation and also function biosynthetically as a transglycosylase.</text>
</comment>
<keyword evidence="7" id="KW-1003">Cell membrane</keyword>
<evidence type="ECO:0000256" key="16">
    <source>
        <dbReference type="ARBA" id="ARBA00023288"/>
    </source>
</evidence>
<evidence type="ECO:0000256" key="24">
    <source>
        <dbReference type="RuleBase" id="RU004336"/>
    </source>
</evidence>
<keyword evidence="12 24" id="KW-0378">Hydrolase</keyword>
<evidence type="ECO:0000256" key="11">
    <source>
        <dbReference type="ARBA" id="ARBA00022729"/>
    </source>
</evidence>
<evidence type="ECO:0000256" key="20">
    <source>
        <dbReference type="ARBA" id="ARBA00025152"/>
    </source>
</evidence>
<keyword evidence="27" id="KW-1185">Reference proteome</keyword>
<keyword evidence="14" id="KW-0325">Glycoprotein</keyword>
<proteinExistence type="inferred from homology"/>
<evidence type="ECO:0000256" key="8">
    <source>
        <dbReference type="ARBA" id="ARBA00022512"/>
    </source>
</evidence>
<keyword evidence="16" id="KW-0449">Lipoprotein</keyword>
<dbReference type="InterPro" id="IPR000490">
    <property type="entry name" value="Glyco_hydro_17"/>
</dbReference>
<evidence type="ECO:0000313" key="27">
    <source>
        <dbReference type="Proteomes" id="UP000806378"/>
    </source>
</evidence>
<dbReference type="PROSITE" id="PS00587">
    <property type="entry name" value="GLYCOSYL_HYDROL_F17"/>
    <property type="match status" value="1"/>
</dbReference>
<evidence type="ECO:0000256" key="18">
    <source>
        <dbReference type="ARBA" id="ARBA00023316"/>
    </source>
</evidence>
<keyword evidence="8" id="KW-0134">Cell wall</keyword>
<dbReference type="EC" id="3.2.1.39" evidence="5"/>
<evidence type="ECO:0000256" key="5">
    <source>
        <dbReference type="ARBA" id="ARBA00012780"/>
    </source>
</evidence>
<evidence type="ECO:0000256" key="10">
    <source>
        <dbReference type="ARBA" id="ARBA00022622"/>
    </source>
</evidence>
<evidence type="ECO:0000256" key="2">
    <source>
        <dbReference type="ARBA" id="ARBA00004191"/>
    </source>
</evidence>
<evidence type="ECO:0000256" key="7">
    <source>
        <dbReference type="ARBA" id="ARBA00022475"/>
    </source>
</evidence>
<protein>
    <recommendedName>
        <fullName evidence="6">Probable glucan endo-1,3-beta-glucosidase eglC</fullName>
        <ecNumber evidence="5">3.2.1.39</ecNumber>
    </recommendedName>
    <alternativeName>
        <fullName evidence="21">Endo-1,3-beta-glucanase eglC</fullName>
    </alternativeName>
    <alternativeName>
        <fullName evidence="22">Laminarinase eglC</fullName>
    </alternativeName>
</protein>
<dbReference type="Pfam" id="PF00332">
    <property type="entry name" value="Glyco_hydro_17"/>
    <property type="match status" value="1"/>
</dbReference>
<evidence type="ECO:0000256" key="25">
    <source>
        <dbReference type="SAM" id="SignalP"/>
    </source>
</evidence>
<dbReference type="Gramene" id="rna-gnl|WGS:JABURB|Cocit.L5333.1">
    <property type="protein sequence ID" value="cds-KAF7846063.1"/>
    <property type="gene ID" value="gene-BT93_L5333"/>
</dbReference>
<comment type="caution">
    <text evidence="26">The sequence shown here is derived from an EMBL/GenBank/DDBJ whole genome shotgun (WGS) entry which is preliminary data.</text>
</comment>
<keyword evidence="19" id="KW-0624">Polysaccharide degradation</keyword>
<evidence type="ECO:0000256" key="1">
    <source>
        <dbReference type="ARBA" id="ARBA00000382"/>
    </source>
</evidence>
<gene>
    <name evidence="26" type="ORF">BT93_L5333</name>
</gene>
<keyword evidence="18" id="KW-0961">Cell wall biogenesis/degradation</keyword>
<evidence type="ECO:0000256" key="22">
    <source>
        <dbReference type="ARBA" id="ARBA00032906"/>
    </source>
</evidence>
<evidence type="ECO:0000256" key="9">
    <source>
        <dbReference type="ARBA" id="ARBA00022525"/>
    </source>
</evidence>
<evidence type="ECO:0000256" key="17">
    <source>
        <dbReference type="ARBA" id="ARBA00023295"/>
    </source>
</evidence>
<dbReference type="GO" id="GO:0000272">
    <property type="term" value="P:polysaccharide catabolic process"/>
    <property type="evidence" value="ECO:0007669"/>
    <property type="project" value="UniProtKB-KW"/>
</dbReference>
<organism evidence="26 27">
    <name type="scientific">Corymbia citriodora subsp. variegata</name>
    <dbReference type="NCBI Taxonomy" id="360336"/>
    <lineage>
        <taxon>Eukaryota</taxon>
        <taxon>Viridiplantae</taxon>
        <taxon>Streptophyta</taxon>
        <taxon>Embryophyta</taxon>
        <taxon>Tracheophyta</taxon>
        <taxon>Spermatophyta</taxon>
        <taxon>Magnoliopsida</taxon>
        <taxon>eudicotyledons</taxon>
        <taxon>Gunneridae</taxon>
        <taxon>Pentapetalae</taxon>
        <taxon>rosids</taxon>
        <taxon>malvids</taxon>
        <taxon>Myrtales</taxon>
        <taxon>Myrtaceae</taxon>
        <taxon>Myrtoideae</taxon>
        <taxon>Eucalypteae</taxon>
        <taxon>Corymbia</taxon>
    </lineage>
</organism>
<dbReference type="AlphaFoldDB" id="A0A8T0CF93"/>
<dbReference type="OrthoDB" id="77201at2759"/>
<dbReference type="SUPFAM" id="SSF51445">
    <property type="entry name" value="(Trans)glycosidases"/>
    <property type="match status" value="1"/>
</dbReference>
<evidence type="ECO:0000256" key="13">
    <source>
        <dbReference type="ARBA" id="ARBA00023136"/>
    </source>
</evidence>
<dbReference type="GO" id="GO:0042973">
    <property type="term" value="F:glucan endo-1,3-beta-D-glucosidase activity"/>
    <property type="evidence" value="ECO:0007669"/>
    <property type="project" value="UniProtKB-EC"/>
</dbReference>